<dbReference type="AlphaFoldDB" id="A0A645G3K3"/>
<name>A0A645G3K3_9ZZZZ</name>
<reference evidence="1" key="1">
    <citation type="submission" date="2019-08" db="EMBL/GenBank/DDBJ databases">
        <authorList>
            <person name="Kucharzyk K."/>
            <person name="Murdoch R.W."/>
            <person name="Higgins S."/>
            <person name="Loffler F."/>
        </authorList>
    </citation>
    <scope>NUCLEOTIDE SEQUENCE</scope>
</reference>
<protein>
    <submittedName>
        <fullName evidence="1">Uncharacterized protein</fullName>
    </submittedName>
</protein>
<gene>
    <name evidence="1" type="ORF">SDC9_165974</name>
</gene>
<comment type="caution">
    <text evidence="1">The sequence shown here is derived from an EMBL/GenBank/DDBJ whole genome shotgun (WGS) entry which is preliminary data.</text>
</comment>
<organism evidence="1">
    <name type="scientific">bioreactor metagenome</name>
    <dbReference type="NCBI Taxonomy" id="1076179"/>
    <lineage>
        <taxon>unclassified sequences</taxon>
        <taxon>metagenomes</taxon>
        <taxon>ecological metagenomes</taxon>
    </lineage>
</organism>
<accession>A0A645G3K3</accession>
<proteinExistence type="predicted"/>
<evidence type="ECO:0000313" key="1">
    <source>
        <dbReference type="EMBL" id="MPN18613.1"/>
    </source>
</evidence>
<sequence>MCVKSANFICLFHKLAVFFHKFAVQSVRNGRAVVRVLHIGIKSFHFGLCHAFAIVVVARSEDQIHAIGLIGAFGIERRVENHRSELTDQFIHSFAGHQHCGQLLCLERFHCFGKKIFCELRRKLIFGIMMVNTVSHPNAFQISGQLAKLFRITISFIVFVHRFEGATHGQIIFVVLIVKDITSFEGCLVEIINQLFLFQTQGFKIRNAITQDFYIGKFIHRISEIFDSRRSAFLAAAC</sequence>
<dbReference type="EMBL" id="VSSQ01065983">
    <property type="protein sequence ID" value="MPN18613.1"/>
    <property type="molecule type" value="Genomic_DNA"/>
</dbReference>